<dbReference type="AlphaFoldDB" id="A0A556AQB6"/>
<dbReference type="PANTHER" id="PTHR43156:SF2">
    <property type="entry name" value="STAGE II SPORULATION PROTEIN E"/>
    <property type="match status" value="1"/>
</dbReference>
<feature type="transmembrane region" description="Helical" evidence="2">
    <location>
        <begin position="337"/>
        <end position="355"/>
    </location>
</feature>
<protein>
    <submittedName>
        <fullName evidence="4">SpoIIE family protein phosphatase</fullName>
    </submittedName>
</protein>
<dbReference type="InterPro" id="IPR001932">
    <property type="entry name" value="PPM-type_phosphatase-like_dom"/>
</dbReference>
<dbReference type="Gene3D" id="6.10.340.10">
    <property type="match status" value="1"/>
</dbReference>
<evidence type="ECO:0000313" key="4">
    <source>
        <dbReference type="EMBL" id="TSH95101.1"/>
    </source>
</evidence>
<dbReference type="InterPro" id="IPR052016">
    <property type="entry name" value="Bact_Sigma-Reg"/>
</dbReference>
<keyword evidence="5" id="KW-1185">Reference proteome</keyword>
<dbReference type="Gene3D" id="3.60.40.10">
    <property type="entry name" value="PPM-type phosphatase domain"/>
    <property type="match status" value="1"/>
</dbReference>
<reference evidence="4 5" key="1">
    <citation type="submission" date="2019-07" db="EMBL/GenBank/DDBJ databases">
        <title>Qingshengfaniella alkalisoli gen. nov., sp. nov., isolated from saline soil.</title>
        <authorList>
            <person name="Xu L."/>
            <person name="Huang X.-X."/>
            <person name="Sun J.-Q."/>
        </authorList>
    </citation>
    <scope>NUCLEOTIDE SEQUENCE [LARGE SCALE GENOMIC DNA]</scope>
    <source>
        <strain evidence="4 5">DSM 27279</strain>
    </source>
</reference>
<dbReference type="Pfam" id="PF08269">
    <property type="entry name" value="dCache_2"/>
    <property type="match status" value="1"/>
</dbReference>
<keyword evidence="2" id="KW-0472">Membrane</keyword>
<keyword evidence="2" id="KW-1133">Transmembrane helix</keyword>
<evidence type="ECO:0000313" key="5">
    <source>
        <dbReference type="Proteomes" id="UP000318405"/>
    </source>
</evidence>
<dbReference type="EMBL" id="VLTJ01000022">
    <property type="protein sequence ID" value="TSH95101.1"/>
    <property type="molecule type" value="Genomic_DNA"/>
</dbReference>
<comment type="caution">
    <text evidence="4">The sequence shown here is derived from an EMBL/GenBank/DDBJ whole genome shotgun (WGS) entry which is preliminary data.</text>
</comment>
<keyword evidence="1" id="KW-0378">Hydrolase</keyword>
<sequence>MAYAYRMTTSLRTRVFLLVAAILALLAAFVMLVSQRAVTDTVYQAEVRAARNVLELLATDVRARNRQLLREKIATVRTYRAGLEQYDELIDTTLARFVALARAGTLDDASARRSALDWVEGLPRGQGVQVMVYDRSLELLSHADPRLHGASVQGLRDFKGEPFAAHPFRLGSPEHYAVYEWPPDDAQGQLHFGLFSYFAPWDWVVAVSMPAGTVEETVRRQREELTDTVAATAQSLALARSGFIFVFDGAGRIVVAPPAHGTALLAASNAQGEQVRSLLAADAERAAAGFTFAPADAPDAIWEVGGARINALDWYIAAAVPRSDLLQPAQRLLHTQGTIFLAMLGVALLLAWVFATRLIRPLNLLTAYARELPEQELLQHRPTPPEIEALPERHRDEVGRLAHTFLSMERQLRTNVRSLMQETTLRERIQSELSIARDIQLGLLPVALEPDTTRRVDLYASMVAAKEVGGDLYDYFLLADGRLCFVIGDVSGKGVPAALFMAITRTVVRAAAVQESTPGKLMEAINERLSENNPNLMFVTLFVGVLDLESGELAYANAGHPAPWLRENGAVRELAGRSGPACGIAPGMAYRQFQAVLAPGATLLGYTDGITEAENRDGVFYGEQRALDALAGLPPGADSASLAHALQQDVEHFAGGMEQADDITMIVVRRRPIDEIPV</sequence>
<dbReference type="SMART" id="SM00331">
    <property type="entry name" value="PP2C_SIG"/>
    <property type="match status" value="1"/>
</dbReference>
<organism evidence="4 5">
    <name type="scientific">Verticiella sediminum</name>
    <dbReference type="NCBI Taxonomy" id="1247510"/>
    <lineage>
        <taxon>Bacteria</taxon>
        <taxon>Pseudomonadati</taxon>
        <taxon>Pseudomonadota</taxon>
        <taxon>Betaproteobacteria</taxon>
        <taxon>Burkholderiales</taxon>
        <taxon>Alcaligenaceae</taxon>
        <taxon>Verticiella</taxon>
    </lineage>
</organism>
<keyword evidence="2" id="KW-0812">Transmembrane</keyword>
<dbReference type="Pfam" id="PF07228">
    <property type="entry name" value="SpoIIE"/>
    <property type="match status" value="1"/>
</dbReference>
<gene>
    <name evidence="4" type="ORF">FOZ76_11615</name>
</gene>
<dbReference type="InterPro" id="IPR036457">
    <property type="entry name" value="PPM-type-like_dom_sf"/>
</dbReference>
<dbReference type="Proteomes" id="UP000318405">
    <property type="component" value="Unassembled WGS sequence"/>
</dbReference>
<dbReference type="SUPFAM" id="SSF81606">
    <property type="entry name" value="PP2C-like"/>
    <property type="match status" value="1"/>
</dbReference>
<dbReference type="Gene3D" id="3.30.450.20">
    <property type="entry name" value="PAS domain"/>
    <property type="match status" value="1"/>
</dbReference>
<proteinExistence type="predicted"/>
<evidence type="ECO:0000256" key="1">
    <source>
        <dbReference type="ARBA" id="ARBA00022801"/>
    </source>
</evidence>
<name>A0A556AQB6_9BURK</name>
<evidence type="ECO:0000259" key="3">
    <source>
        <dbReference type="SMART" id="SM00331"/>
    </source>
</evidence>
<feature type="domain" description="PPM-type phosphatase" evidence="3">
    <location>
        <begin position="453"/>
        <end position="670"/>
    </location>
</feature>
<evidence type="ECO:0000256" key="2">
    <source>
        <dbReference type="SAM" id="Phobius"/>
    </source>
</evidence>
<dbReference type="OrthoDB" id="9802500at2"/>
<dbReference type="InterPro" id="IPR004010">
    <property type="entry name" value="Double_Cache_2"/>
</dbReference>
<dbReference type="PANTHER" id="PTHR43156">
    <property type="entry name" value="STAGE II SPORULATION PROTEIN E-RELATED"/>
    <property type="match status" value="1"/>
</dbReference>
<accession>A0A556AQB6</accession>
<dbReference type="GO" id="GO:0016791">
    <property type="term" value="F:phosphatase activity"/>
    <property type="evidence" value="ECO:0007669"/>
    <property type="project" value="TreeGrafter"/>
</dbReference>